<dbReference type="EMBL" id="JACHOQ010000001">
    <property type="protein sequence ID" value="MBB5738434.1"/>
    <property type="molecule type" value="Genomic_DNA"/>
</dbReference>
<evidence type="ECO:0000256" key="1">
    <source>
        <dbReference type="SAM" id="SignalP"/>
    </source>
</evidence>
<accession>A0A7W9F8Z6</accession>
<evidence type="ECO:0000313" key="2">
    <source>
        <dbReference type="EMBL" id="MBB5738434.1"/>
    </source>
</evidence>
<dbReference type="PROSITE" id="PS51257">
    <property type="entry name" value="PROKAR_LIPOPROTEIN"/>
    <property type="match status" value="1"/>
</dbReference>
<evidence type="ECO:0000313" key="3">
    <source>
        <dbReference type="Proteomes" id="UP000527324"/>
    </source>
</evidence>
<dbReference type="RefSeq" id="WP_183214812.1">
    <property type="nucleotide sequence ID" value="NZ_CAJFZW010000038.1"/>
</dbReference>
<feature type="chain" id="PRO_5030825549" description="Bacterial Ig domain-containing protein" evidence="1">
    <location>
        <begin position="25"/>
        <end position="251"/>
    </location>
</feature>
<reference evidence="2 3" key="1">
    <citation type="submission" date="2020-08" db="EMBL/GenBank/DDBJ databases">
        <title>Genomic Encyclopedia of Type Strains, Phase IV (KMG-IV): sequencing the most valuable type-strain genomes for metagenomic binning, comparative biology and taxonomic classification.</title>
        <authorList>
            <person name="Goeker M."/>
        </authorList>
    </citation>
    <scope>NUCLEOTIDE SEQUENCE [LARGE SCALE GENOMIC DNA]</scope>
    <source>
        <strain evidence="2 3">DSM 4731</strain>
    </source>
</reference>
<dbReference type="AlphaFoldDB" id="A0A7W9F8Z6"/>
<sequence>MKRWIVAKAALSTALVLVAPTLSACSEKKDAAVASEPGAPVESPWTQPPTVDAARREGGQVVVRGAAAPDARVVLRAGDGAAVAVSADAAGRFELRAPLTPGDMRLRPEVQIGEDAAPSPETLVLLQGGAGPIILIAAGEPTTRLDGRGRLDAVDSDGAVLIVSGRANGPPPEVTINGRRAPVLSRTGGSWRATAPDGGAASIVVDGERFDYPGVGSQADFQSQRAGDGWRLTWPTGPSGRQTTWLPDRGG</sequence>
<keyword evidence="1" id="KW-0732">Signal</keyword>
<dbReference type="GeneID" id="88839277"/>
<dbReference type="Proteomes" id="UP000527324">
    <property type="component" value="Unassembled WGS sequence"/>
</dbReference>
<gene>
    <name evidence="2" type="ORF">GGQ93_000125</name>
</gene>
<organism evidence="2 3">
    <name type="scientific">Brevundimonas aurantiaca</name>
    <dbReference type="NCBI Taxonomy" id="74316"/>
    <lineage>
        <taxon>Bacteria</taxon>
        <taxon>Pseudomonadati</taxon>
        <taxon>Pseudomonadota</taxon>
        <taxon>Alphaproteobacteria</taxon>
        <taxon>Caulobacterales</taxon>
        <taxon>Caulobacteraceae</taxon>
        <taxon>Brevundimonas</taxon>
    </lineage>
</organism>
<proteinExistence type="predicted"/>
<protein>
    <recommendedName>
        <fullName evidence="4">Bacterial Ig domain-containing protein</fullName>
    </recommendedName>
</protein>
<name>A0A7W9F8Z6_9CAUL</name>
<comment type="caution">
    <text evidence="2">The sequence shown here is derived from an EMBL/GenBank/DDBJ whole genome shotgun (WGS) entry which is preliminary data.</text>
</comment>
<feature type="signal peptide" evidence="1">
    <location>
        <begin position="1"/>
        <end position="24"/>
    </location>
</feature>
<evidence type="ECO:0008006" key="4">
    <source>
        <dbReference type="Google" id="ProtNLM"/>
    </source>
</evidence>
<keyword evidence="3" id="KW-1185">Reference proteome</keyword>